<evidence type="ECO:0000313" key="3">
    <source>
        <dbReference type="Proteomes" id="UP000195402"/>
    </source>
</evidence>
<reference evidence="2 3" key="1">
    <citation type="journal article" date="2017" name="Mol. Plant">
        <title>The Genome of Medicinal Plant Macleaya cordata Provides New Insights into Benzylisoquinoline Alkaloids Metabolism.</title>
        <authorList>
            <person name="Liu X."/>
            <person name="Liu Y."/>
            <person name="Huang P."/>
            <person name="Ma Y."/>
            <person name="Qing Z."/>
            <person name="Tang Q."/>
            <person name="Cao H."/>
            <person name="Cheng P."/>
            <person name="Zheng Y."/>
            <person name="Yuan Z."/>
            <person name="Zhou Y."/>
            <person name="Liu J."/>
            <person name="Tang Z."/>
            <person name="Zhuo Y."/>
            <person name="Zhang Y."/>
            <person name="Yu L."/>
            <person name="Huang J."/>
            <person name="Yang P."/>
            <person name="Peng Q."/>
            <person name="Zhang J."/>
            <person name="Jiang W."/>
            <person name="Zhang Z."/>
            <person name="Lin K."/>
            <person name="Ro D.K."/>
            <person name="Chen X."/>
            <person name="Xiong X."/>
            <person name="Shang Y."/>
            <person name="Huang S."/>
            <person name="Zeng J."/>
        </authorList>
    </citation>
    <scope>NUCLEOTIDE SEQUENCE [LARGE SCALE GENOMIC DNA]</scope>
    <source>
        <strain evidence="3">cv. BLH2017</strain>
        <tissue evidence="2">Root</tissue>
    </source>
</reference>
<keyword evidence="2" id="KW-0812">Transmembrane</keyword>
<accession>A0A200RCJ1</accession>
<name>A0A200RCJ1_MACCD</name>
<proteinExistence type="predicted"/>
<protein>
    <submittedName>
        <fullName evidence="2">Transmembrane Fragile-X-F-associated protein</fullName>
    </submittedName>
</protein>
<feature type="signal peptide" evidence="1">
    <location>
        <begin position="1"/>
        <end position="20"/>
    </location>
</feature>
<dbReference type="OrthoDB" id="1711136at2759"/>
<dbReference type="STRING" id="56857.A0A200RCJ1"/>
<comment type="caution">
    <text evidence="2">The sequence shown here is derived from an EMBL/GenBank/DDBJ whole genome shotgun (WGS) entry which is preliminary data.</text>
</comment>
<feature type="chain" id="PRO_5012103199" evidence="1">
    <location>
        <begin position="21"/>
        <end position="142"/>
    </location>
</feature>
<dbReference type="PANTHER" id="PTHR46859">
    <property type="entry name" value="TRANSMEMBRANE FRAGILE-X-F-ASSOCIATED PROTEIN"/>
    <property type="match status" value="1"/>
</dbReference>
<evidence type="ECO:0000256" key="1">
    <source>
        <dbReference type="SAM" id="SignalP"/>
    </source>
</evidence>
<keyword evidence="3" id="KW-1185">Reference proteome</keyword>
<keyword evidence="2" id="KW-0472">Membrane</keyword>
<sequence length="142" mass="15726">MVLFPFHCCLLLTSFSPTASQNALPFSNSGLVVSSEEDQYQDRICSLQDMGSHIMKIPLIGFQVLLFMHLEGTPSGARHIPRPVPFSPLFLLQGAGVLFSILRLVERLALFSRYLTIMSSRARDCFGFLHRGSRLAAGVVVN</sequence>
<dbReference type="Proteomes" id="UP000195402">
    <property type="component" value="Unassembled WGS sequence"/>
</dbReference>
<dbReference type="Pfam" id="PF10269">
    <property type="entry name" value="Tmemb_185A"/>
    <property type="match status" value="1"/>
</dbReference>
<keyword evidence="1" id="KW-0732">Signal</keyword>
<evidence type="ECO:0000313" key="2">
    <source>
        <dbReference type="EMBL" id="OVA20434.1"/>
    </source>
</evidence>
<dbReference type="AlphaFoldDB" id="A0A200RCJ1"/>
<organism evidence="2 3">
    <name type="scientific">Macleaya cordata</name>
    <name type="common">Five-seeded plume-poppy</name>
    <name type="synonym">Bocconia cordata</name>
    <dbReference type="NCBI Taxonomy" id="56857"/>
    <lineage>
        <taxon>Eukaryota</taxon>
        <taxon>Viridiplantae</taxon>
        <taxon>Streptophyta</taxon>
        <taxon>Embryophyta</taxon>
        <taxon>Tracheophyta</taxon>
        <taxon>Spermatophyta</taxon>
        <taxon>Magnoliopsida</taxon>
        <taxon>Ranunculales</taxon>
        <taxon>Papaveraceae</taxon>
        <taxon>Papaveroideae</taxon>
        <taxon>Macleaya</taxon>
    </lineage>
</organism>
<dbReference type="InParanoid" id="A0A200RCJ1"/>
<gene>
    <name evidence="2" type="ORF">BVC80_1209g17</name>
</gene>
<dbReference type="PANTHER" id="PTHR46859:SF6">
    <property type="entry name" value="TRANSMEMBRANE FRAGILE-X-F-ASSOCIATED PROTEIN"/>
    <property type="match status" value="1"/>
</dbReference>
<dbReference type="EMBL" id="MVGT01000124">
    <property type="protein sequence ID" value="OVA20434.1"/>
    <property type="molecule type" value="Genomic_DNA"/>
</dbReference>
<dbReference type="InterPro" id="IPR019396">
    <property type="entry name" value="TM_Fragile-X-F-assoc"/>
</dbReference>